<evidence type="ECO:0000313" key="12">
    <source>
        <dbReference type="Proteomes" id="UP000070612"/>
    </source>
</evidence>
<evidence type="ECO:0000259" key="10">
    <source>
        <dbReference type="Pfam" id="PF01636"/>
    </source>
</evidence>
<dbReference type="GO" id="GO:0016301">
    <property type="term" value="F:kinase activity"/>
    <property type="evidence" value="ECO:0007669"/>
    <property type="project" value="UniProtKB-KW"/>
</dbReference>
<sequence length="266" mass="28583">MFDWLPVTHGESGAGVFRSPDGTRYAKMVAAAEVADLAAERDRVSWANEHGIPAPAVIDWGVTDGGGAYLVTTAVAGVPADRLTEAGLRAAWPSIVAAVRALHDVPAHACPYRRELDSMLARARRVVAADAVNPDFLPDEDRAVPATELLARVERDAAVRRTQEAHDLVVCHGDLCLPNILVDDAAVAGFIDLGRLGRADRHADLALLLANTADTFPGFAAEAAALLAAEYPAPIDDDRLTYYLDLDPLTWGWVSSHSCWYKVQNL</sequence>
<dbReference type="PIRSF" id="PIRSF000706">
    <property type="entry name" value="Kanamycin_kin"/>
    <property type="match status" value="1"/>
</dbReference>
<keyword evidence="3 7" id="KW-0547">Nucleotide-binding</keyword>
<dbReference type="AlphaFoldDB" id="A0A132PMX6"/>
<keyword evidence="4 7" id="KW-0418">Kinase</keyword>
<dbReference type="InterPro" id="IPR051678">
    <property type="entry name" value="AGP_Transferase"/>
</dbReference>
<accession>A0A132PMX6</accession>
<proteinExistence type="inferred from homology"/>
<dbReference type="Proteomes" id="UP000070612">
    <property type="component" value="Unassembled WGS sequence"/>
</dbReference>
<dbReference type="CDD" id="cd05150">
    <property type="entry name" value="APH"/>
    <property type="match status" value="1"/>
</dbReference>
<feature type="domain" description="Aminoglycoside phosphotransferase" evidence="10">
    <location>
        <begin position="4"/>
        <end position="228"/>
    </location>
</feature>
<comment type="caution">
    <text evidence="11">The sequence shown here is derived from an EMBL/GenBank/DDBJ whole genome shotgun (WGS) entry which is preliminary data.</text>
</comment>
<dbReference type="PANTHER" id="PTHR21310">
    <property type="entry name" value="AMINOGLYCOSIDE PHOSPHOTRANSFERASE-RELATED-RELATED"/>
    <property type="match status" value="1"/>
</dbReference>
<dbReference type="Gene3D" id="3.30.200.20">
    <property type="entry name" value="Phosphorylase Kinase, domain 1"/>
    <property type="match status" value="1"/>
</dbReference>
<dbReference type="SUPFAM" id="SSF56112">
    <property type="entry name" value="Protein kinase-like (PK-like)"/>
    <property type="match status" value="1"/>
</dbReference>
<evidence type="ECO:0000256" key="1">
    <source>
        <dbReference type="ARBA" id="ARBA00006219"/>
    </source>
</evidence>
<dbReference type="NCBIfam" id="NF032896">
    <property type="entry name" value="APH_3pp"/>
    <property type="match status" value="1"/>
</dbReference>
<keyword evidence="12" id="KW-1185">Reference proteome</keyword>
<keyword evidence="6 7" id="KW-0046">Antibiotic resistance</keyword>
<feature type="binding site" evidence="9">
    <location>
        <position position="179"/>
    </location>
    <ligand>
        <name>Mg(2+)</name>
        <dbReference type="ChEBI" id="CHEBI:18420"/>
    </ligand>
</feature>
<evidence type="ECO:0000256" key="6">
    <source>
        <dbReference type="ARBA" id="ARBA00023251"/>
    </source>
</evidence>
<evidence type="ECO:0000256" key="2">
    <source>
        <dbReference type="ARBA" id="ARBA00022679"/>
    </source>
</evidence>
<dbReference type="InterPro" id="IPR002575">
    <property type="entry name" value="Aminoglycoside_PTrfase"/>
</dbReference>
<feature type="active site" description="Proton acceptor" evidence="8">
    <location>
        <position position="174"/>
    </location>
</feature>
<dbReference type="InterPro" id="IPR024165">
    <property type="entry name" value="Kan/Strep_kinase"/>
</dbReference>
<evidence type="ECO:0000256" key="9">
    <source>
        <dbReference type="PIRSR" id="PIRSR000706-2"/>
    </source>
</evidence>
<dbReference type="Gene3D" id="3.90.1200.10">
    <property type="match status" value="1"/>
</dbReference>
<dbReference type="GO" id="GO:0046677">
    <property type="term" value="P:response to antibiotic"/>
    <property type="evidence" value="ECO:0007669"/>
    <property type="project" value="UniProtKB-KW"/>
</dbReference>
<feature type="binding site" evidence="9">
    <location>
        <position position="192"/>
    </location>
    <ligand>
        <name>Mg(2+)</name>
        <dbReference type="ChEBI" id="CHEBI:18420"/>
    </ligand>
</feature>
<dbReference type="PANTHER" id="PTHR21310:SF41">
    <property type="entry name" value="3'-PHOSPHOTRANSFERASE, PUTATIVE-RELATED"/>
    <property type="match status" value="1"/>
</dbReference>
<dbReference type="Pfam" id="PF01636">
    <property type="entry name" value="APH"/>
    <property type="match status" value="1"/>
</dbReference>
<dbReference type="EMBL" id="LGTW01000007">
    <property type="protein sequence ID" value="KWX23690.1"/>
    <property type="molecule type" value="Genomic_DNA"/>
</dbReference>
<gene>
    <name evidence="11" type="ORF">AFM11_12930</name>
</gene>
<evidence type="ECO:0000256" key="5">
    <source>
        <dbReference type="ARBA" id="ARBA00022840"/>
    </source>
</evidence>
<dbReference type="STRING" id="59750.AWC31_03215"/>
<keyword evidence="9" id="KW-0479">Metal-binding</keyword>
<dbReference type="PATRIC" id="fig|59750.3.peg.6678"/>
<evidence type="ECO:0000256" key="3">
    <source>
        <dbReference type="ARBA" id="ARBA00022741"/>
    </source>
</evidence>
<keyword evidence="9" id="KW-0460">Magnesium</keyword>
<organism evidence="11 12">
    <name type="scientific">Mycolicibacterium wolinskyi</name>
    <dbReference type="NCBI Taxonomy" id="59750"/>
    <lineage>
        <taxon>Bacteria</taxon>
        <taxon>Bacillati</taxon>
        <taxon>Actinomycetota</taxon>
        <taxon>Actinomycetes</taxon>
        <taxon>Mycobacteriales</taxon>
        <taxon>Mycobacteriaceae</taxon>
        <taxon>Mycolicibacterium</taxon>
    </lineage>
</organism>
<reference evidence="11 12" key="1">
    <citation type="submission" date="2015-07" db="EMBL/GenBank/DDBJ databases">
        <title>A draft genome sequence of Mycobacterium wolinskyi.</title>
        <authorList>
            <person name="de Man T.J."/>
            <person name="Perry K.A."/>
            <person name="Coulliette A.D."/>
            <person name="Jensen B."/>
            <person name="Toney N.C."/>
            <person name="Limbago B.M."/>
            <person name="Noble-Wang J."/>
        </authorList>
    </citation>
    <scope>NUCLEOTIDE SEQUENCE [LARGE SCALE GENOMIC DNA]</scope>
    <source>
        <strain evidence="11 12">CDC_01</strain>
    </source>
</reference>
<evidence type="ECO:0000256" key="7">
    <source>
        <dbReference type="PIRNR" id="PIRNR000706"/>
    </source>
</evidence>
<dbReference type="InterPro" id="IPR011009">
    <property type="entry name" value="Kinase-like_dom_sf"/>
</dbReference>
<dbReference type="RefSeq" id="WP_067849142.1">
    <property type="nucleotide sequence ID" value="NZ_LGTW01000007.1"/>
</dbReference>
<evidence type="ECO:0000256" key="8">
    <source>
        <dbReference type="PIRSR" id="PIRSR000706-1"/>
    </source>
</evidence>
<protein>
    <submittedName>
        <fullName evidence="11">3'-kinase</fullName>
    </submittedName>
</protein>
<comment type="similarity">
    <text evidence="1 7">Belongs to the aminoglycoside phosphotransferase family.</text>
</comment>
<dbReference type="GO" id="GO:0046872">
    <property type="term" value="F:metal ion binding"/>
    <property type="evidence" value="ECO:0007669"/>
    <property type="project" value="UniProtKB-KW"/>
</dbReference>
<keyword evidence="5 7" id="KW-0067">ATP-binding</keyword>
<evidence type="ECO:0000313" key="11">
    <source>
        <dbReference type="EMBL" id="KWX23690.1"/>
    </source>
</evidence>
<dbReference type="GO" id="GO:0016773">
    <property type="term" value="F:phosphotransferase activity, alcohol group as acceptor"/>
    <property type="evidence" value="ECO:0007669"/>
    <property type="project" value="InterPro"/>
</dbReference>
<dbReference type="GO" id="GO:0005524">
    <property type="term" value="F:ATP binding"/>
    <property type="evidence" value="ECO:0007669"/>
    <property type="project" value="UniProtKB-KW"/>
</dbReference>
<name>A0A132PMX6_9MYCO</name>
<keyword evidence="2 7" id="KW-0808">Transferase</keyword>
<evidence type="ECO:0000256" key="4">
    <source>
        <dbReference type="ARBA" id="ARBA00022777"/>
    </source>
</evidence>